<feature type="transmembrane region" description="Helical" evidence="1">
    <location>
        <begin position="170"/>
        <end position="186"/>
    </location>
</feature>
<organism evidence="2 3">
    <name type="scientific">Pseudodesulfovibrio aespoeensis (strain ATCC 700646 / DSM 10631 / Aspo-2)</name>
    <name type="common">Desulfovibrio aespoeensis</name>
    <dbReference type="NCBI Taxonomy" id="643562"/>
    <lineage>
        <taxon>Bacteria</taxon>
        <taxon>Pseudomonadati</taxon>
        <taxon>Thermodesulfobacteriota</taxon>
        <taxon>Desulfovibrionia</taxon>
        <taxon>Desulfovibrionales</taxon>
        <taxon>Desulfovibrionaceae</taxon>
    </lineage>
</organism>
<keyword evidence="1" id="KW-0812">Transmembrane</keyword>
<evidence type="ECO:0000256" key="1">
    <source>
        <dbReference type="SAM" id="Phobius"/>
    </source>
</evidence>
<feature type="transmembrane region" description="Helical" evidence="1">
    <location>
        <begin position="33"/>
        <end position="50"/>
    </location>
</feature>
<reference evidence="3" key="1">
    <citation type="submission" date="2010-12" db="EMBL/GenBank/DDBJ databases">
        <title>Complete sequence of Desulfovibrio aespoeensis Aspo-2.</title>
        <authorList>
            <consortium name="US DOE Joint Genome Institute"/>
            <person name="Lucas S."/>
            <person name="Copeland A."/>
            <person name="Lapidus A."/>
            <person name="Cheng J.-F."/>
            <person name="Goodwin L."/>
            <person name="Pitluck S."/>
            <person name="Chertkov O."/>
            <person name="Misra M."/>
            <person name="Detter J.C."/>
            <person name="Han C."/>
            <person name="Tapia R."/>
            <person name="Land M."/>
            <person name="Hauser L."/>
            <person name="Kyrpides N."/>
            <person name="Ivanova N."/>
            <person name="Ovchinnikova G."/>
            <person name="Pedersen K."/>
            <person name="Jagevall S."/>
            <person name="Hazen T."/>
            <person name="Woyke T."/>
        </authorList>
    </citation>
    <scope>NUCLEOTIDE SEQUENCE [LARGE SCALE GENOMIC DNA]</scope>
    <source>
        <strain evidence="3">ATCC 700646 / DSM 10631 / Aspo-2</strain>
    </source>
</reference>
<gene>
    <name evidence="2" type="ordered locus">Daes_0318</name>
</gene>
<name>E6VWD7_PSEA9</name>
<keyword evidence="1" id="KW-1133">Transmembrane helix</keyword>
<keyword evidence="1" id="KW-0472">Membrane</keyword>
<dbReference type="RefSeq" id="WP_013513280.1">
    <property type="nucleotide sequence ID" value="NC_014844.1"/>
</dbReference>
<feature type="transmembrane region" description="Helical" evidence="1">
    <location>
        <begin position="140"/>
        <end position="158"/>
    </location>
</feature>
<dbReference type="HOGENOM" id="CLU_1136596_0_0_7"/>
<evidence type="ECO:0000313" key="3">
    <source>
        <dbReference type="Proteomes" id="UP000002191"/>
    </source>
</evidence>
<dbReference type="EMBL" id="CP002431">
    <property type="protein sequence ID" value="ADU61343.1"/>
    <property type="molecule type" value="Genomic_DNA"/>
</dbReference>
<dbReference type="AlphaFoldDB" id="E6VWD7"/>
<feature type="transmembrane region" description="Helical" evidence="1">
    <location>
        <begin position="114"/>
        <end position="134"/>
    </location>
</feature>
<feature type="transmembrane region" description="Helical" evidence="1">
    <location>
        <begin position="198"/>
        <end position="220"/>
    </location>
</feature>
<sequence>MNKILIPLLLVVHFLIATSPLLTTRIDGPQSMLLTFGFMASVVIYAASFFETGRAKLVLAVLYTSIAYMLAHSLGMILQGALYVLALAGLIALVAAILFALFRRPSQPFPDSGLLRLSLAMWLLALFAMSFPAFAWAEAAYNAISIKFATLAFLAFLCTMSMDRVRKWGTPLQLLLTLYIGAHYGIPTTDLATHGLFGIIMTASSAIIALTFVVLGWAYVRFLSEERRETHTEHPATPGGERTP</sequence>
<keyword evidence="3" id="KW-1185">Reference proteome</keyword>
<reference evidence="2 3" key="2">
    <citation type="journal article" date="2014" name="Genome Announc.">
        <title>Complete Genome Sequence of the Subsurface, Mesophilic Sulfate-Reducing Bacterium Desulfovibrio aespoeensis Aspo-2.</title>
        <authorList>
            <person name="Pedersen K."/>
            <person name="Bengtsson A."/>
            <person name="Edlund J."/>
            <person name="Rabe L."/>
            <person name="Hazen T."/>
            <person name="Chakraborty R."/>
            <person name="Goodwin L."/>
            <person name="Shapiro N."/>
        </authorList>
    </citation>
    <scope>NUCLEOTIDE SEQUENCE [LARGE SCALE GENOMIC DNA]</scope>
    <source>
        <strain evidence="3">ATCC 700646 / DSM 10631 / Aspo-2</strain>
    </source>
</reference>
<feature type="transmembrane region" description="Helical" evidence="1">
    <location>
        <begin position="81"/>
        <end position="102"/>
    </location>
</feature>
<feature type="transmembrane region" description="Helical" evidence="1">
    <location>
        <begin position="57"/>
        <end position="75"/>
    </location>
</feature>
<dbReference type="KEGG" id="das:Daes_0318"/>
<evidence type="ECO:0000313" key="2">
    <source>
        <dbReference type="EMBL" id="ADU61343.1"/>
    </source>
</evidence>
<protein>
    <submittedName>
        <fullName evidence="2">Uncharacterized protein</fullName>
    </submittedName>
</protein>
<dbReference type="Proteomes" id="UP000002191">
    <property type="component" value="Chromosome"/>
</dbReference>
<proteinExistence type="predicted"/>
<accession>E6VWD7</accession>